<organism evidence="1 2">
    <name type="scientific">Crocosphaera chwakensis CCY0110</name>
    <dbReference type="NCBI Taxonomy" id="391612"/>
    <lineage>
        <taxon>Bacteria</taxon>
        <taxon>Bacillati</taxon>
        <taxon>Cyanobacteriota</taxon>
        <taxon>Cyanophyceae</taxon>
        <taxon>Oscillatoriophycideae</taxon>
        <taxon>Chroococcales</taxon>
        <taxon>Aphanothecaceae</taxon>
        <taxon>Crocosphaera</taxon>
        <taxon>Crocosphaera chwakensis</taxon>
    </lineage>
</organism>
<keyword evidence="2" id="KW-1185">Reference proteome</keyword>
<comment type="caution">
    <text evidence="1">The sequence shown here is derived from an EMBL/GenBank/DDBJ whole genome shotgun (WGS) entry which is preliminary data.</text>
</comment>
<evidence type="ECO:0000313" key="1">
    <source>
        <dbReference type="EMBL" id="EAZ89425.1"/>
    </source>
</evidence>
<reference evidence="1 2" key="1">
    <citation type="submission" date="2007-03" db="EMBL/GenBank/DDBJ databases">
        <authorList>
            <person name="Stal L."/>
            <person name="Ferriera S."/>
            <person name="Johnson J."/>
            <person name="Kravitz S."/>
            <person name="Beeson K."/>
            <person name="Sutton G."/>
            <person name="Rogers Y.-H."/>
            <person name="Friedman R."/>
            <person name="Frazier M."/>
            <person name="Venter J.C."/>
        </authorList>
    </citation>
    <scope>NUCLEOTIDE SEQUENCE [LARGE SCALE GENOMIC DNA]</scope>
    <source>
        <strain evidence="1 2">CCY0110</strain>
    </source>
</reference>
<protein>
    <submittedName>
        <fullName evidence="1">Uncharacterized protein</fullName>
    </submittedName>
</protein>
<accession>A3IVN5</accession>
<dbReference type="EMBL" id="AAXW01000044">
    <property type="protein sequence ID" value="EAZ89425.1"/>
    <property type="molecule type" value="Genomic_DNA"/>
</dbReference>
<sequence length="44" mass="5028">MTETRLREVVIAYKALLPVLLNDETKKGKGVKRFHHSVSYGKIT</sequence>
<dbReference type="Proteomes" id="UP000003781">
    <property type="component" value="Unassembled WGS sequence"/>
</dbReference>
<evidence type="ECO:0000313" key="2">
    <source>
        <dbReference type="Proteomes" id="UP000003781"/>
    </source>
</evidence>
<dbReference type="AlphaFoldDB" id="A3IVN5"/>
<proteinExistence type="predicted"/>
<dbReference type="RefSeq" id="WP_008277444.1">
    <property type="nucleotide sequence ID" value="NZ_AAXW01000044.1"/>
</dbReference>
<gene>
    <name evidence="1" type="ORF">CY0110_26994</name>
</gene>
<name>A3IVN5_9CHRO</name>